<evidence type="ECO:0000256" key="1">
    <source>
        <dbReference type="ARBA" id="ARBA00004651"/>
    </source>
</evidence>
<dbReference type="InterPro" id="IPR050250">
    <property type="entry name" value="Macrolide_Exporter_MacB"/>
</dbReference>
<keyword evidence="10" id="KW-1185">Reference proteome</keyword>
<evidence type="ECO:0000256" key="6">
    <source>
        <dbReference type="ARBA" id="ARBA00038076"/>
    </source>
</evidence>
<comment type="caution">
    <text evidence="9">The sequence shown here is derived from an EMBL/GenBank/DDBJ whole genome shotgun (WGS) entry which is preliminary data.</text>
</comment>
<dbReference type="Proteomes" id="UP000265325">
    <property type="component" value="Unassembled WGS sequence"/>
</dbReference>
<keyword evidence="4 7" id="KW-1133">Transmembrane helix</keyword>
<evidence type="ECO:0000256" key="7">
    <source>
        <dbReference type="SAM" id="Phobius"/>
    </source>
</evidence>
<evidence type="ECO:0000313" key="9">
    <source>
        <dbReference type="EMBL" id="KKZ74149.1"/>
    </source>
</evidence>
<dbReference type="EMBL" id="LAQS01000011">
    <property type="protein sequence ID" value="KKZ74149.1"/>
    <property type="molecule type" value="Genomic_DNA"/>
</dbReference>
<accession>A0A2P2GTF1</accession>
<reference evidence="9 10" key="1">
    <citation type="submission" date="2015-05" db="EMBL/GenBank/DDBJ databases">
        <title>Draft Genome assembly of Streptomyces showdoensis.</title>
        <authorList>
            <person name="Thapa K.K."/>
            <person name="Metsa-Ketela M."/>
        </authorList>
    </citation>
    <scope>NUCLEOTIDE SEQUENCE [LARGE SCALE GENOMIC DNA]</scope>
    <source>
        <strain evidence="9 10">ATCC 15227</strain>
    </source>
</reference>
<keyword evidence="3 7" id="KW-0812">Transmembrane</keyword>
<dbReference type="AlphaFoldDB" id="A0A2P2GTF1"/>
<feature type="transmembrane region" description="Helical" evidence="7">
    <location>
        <begin position="324"/>
        <end position="351"/>
    </location>
</feature>
<feature type="transmembrane region" description="Helical" evidence="7">
    <location>
        <begin position="786"/>
        <end position="811"/>
    </location>
</feature>
<dbReference type="GO" id="GO:0005886">
    <property type="term" value="C:plasma membrane"/>
    <property type="evidence" value="ECO:0007669"/>
    <property type="project" value="UniProtKB-SubCell"/>
</dbReference>
<dbReference type="Pfam" id="PF02687">
    <property type="entry name" value="FtsX"/>
    <property type="match status" value="1"/>
</dbReference>
<dbReference type="GO" id="GO:0022857">
    <property type="term" value="F:transmembrane transporter activity"/>
    <property type="evidence" value="ECO:0007669"/>
    <property type="project" value="TreeGrafter"/>
</dbReference>
<name>A0A2P2GTF1_STREW</name>
<dbReference type="OrthoDB" id="3846564at2"/>
<feature type="transmembrane region" description="Helical" evidence="7">
    <location>
        <begin position="407"/>
        <end position="425"/>
    </location>
</feature>
<organism evidence="9 10">
    <name type="scientific">Streptomyces showdoensis</name>
    <dbReference type="NCBI Taxonomy" id="68268"/>
    <lineage>
        <taxon>Bacteria</taxon>
        <taxon>Bacillati</taxon>
        <taxon>Actinomycetota</taxon>
        <taxon>Actinomycetes</taxon>
        <taxon>Kitasatosporales</taxon>
        <taxon>Streptomycetaceae</taxon>
        <taxon>Streptomyces</taxon>
    </lineage>
</organism>
<feature type="transmembrane region" description="Helical" evidence="7">
    <location>
        <begin position="832"/>
        <end position="861"/>
    </location>
</feature>
<comment type="subcellular location">
    <subcellularLocation>
        <location evidence="1">Cell membrane</location>
        <topology evidence="1">Multi-pass membrane protein</topology>
    </subcellularLocation>
</comment>
<evidence type="ECO:0000256" key="2">
    <source>
        <dbReference type="ARBA" id="ARBA00022475"/>
    </source>
</evidence>
<feature type="domain" description="ABC3 transporter permease C-terminal" evidence="8">
    <location>
        <begin position="798"/>
        <end position="912"/>
    </location>
</feature>
<evidence type="ECO:0000256" key="3">
    <source>
        <dbReference type="ARBA" id="ARBA00022692"/>
    </source>
</evidence>
<feature type="transmembrane region" description="Helical" evidence="7">
    <location>
        <begin position="484"/>
        <end position="505"/>
    </location>
</feature>
<proteinExistence type="inferred from homology"/>
<feature type="transmembrane region" description="Helical" evidence="7">
    <location>
        <begin position="455"/>
        <end position="472"/>
    </location>
</feature>
<sequence>MPRKPARAVAPWVRTRLRTAPGTALAYGLLVLVTAFLAAALPRAVDAYETEGMWHAVDSAPPRRTVVTLTNNVAASLPPERQASEYRQDKLRATRDQLTPLLPKPLRADLANSAYGVHTTKRLPALDPWLPQPDGLPPEFVLDSPSDLAAHSTLTAGRAPAAGPGGAMEAAVTAKTAEALGLKVGSVVHLPGTDGGGTPVTVTGVIEPRDVHSAYWDIDPTLHTPLFTARGIAEVKWYWVASLIVSPESAPALSRTLGEPEQYWRYAPSVGHLTARDADTLRSSLDSAAGGPALVELRSALGPNGQFATDLDEVLAEYAGMRDAIASVVAVAAAGVGAVAAVVLAMTGGLFTARRYAELALLRARGASLPGIGLRLLGETAAVCVPAAALGLLLAVPLVGDPGGARLWPAALAATGAALIAALVLPVRAMVLHRRPVLHGGREDLVSARPSRRRTVTELTLLVLAAGAVTALRRRGTGAGSGDYLVSSAPVLVGLIAAFVLIRVYPLPLRWAARPARRLRGAVGYLSLARAGRSSATGALPLLALLMALTTAAFGGSVLAGVSDARDRAAYLAAGADAQITHDVGWTPLPAGLADTVKAFPGVRELSPVQIEYGLELPSAQGSTDNGMGAPLVGIEPVSYARLAARSGFGPFPADLLRSTGTGGPRNVGNTDRVIPAIASPRVAERLGERPMEITAAAGRFHVKVVAVRTVTPALPDQDFLIVNADDLVNRAPTALFVTGGPDDALDGTALRTAVSAKGGKLHVVLREEERARYVDSPMQTGAERLYLAAVGAGAGYAVLAVLLSLLQVAPERTTLLARLRTMGLTRGQARRLLVLEALPQALLAAVGGVLVGWATILLLAPGVDLVRLALADAPVETLALGAALRADVWSLGLPAAGVVLLAGAAATVQAWWASRRGSIKELRAGDAR</sequence>
<keyword evidence="2" id="KW-1003">Cell membrane</keyword>
<evidence type="ECO:0000256" key="4">
    <source>
        <dbReference type="ARBA" id="ARBA00022989"/>
    </source>
</evidence>
<feature type="transmembrane region" description="Helical" evidence="7">
    <location>
        <begin position="889"/>
        <end position="914"/>
    </location>
</feature>
<protein>
    <submittedName>
        <fullName evidence="9">Membrane protein</fullName>
    </submittedName>
</protein>
<evidence type="ECO:0000259" key="8">
    <source>
        <dbReference type="Pfam" id="PF02687"/>
    </source>
</evidence>
<feature type="transmembrane region" description="Helical" evidence="7">
    <location>
        <begin position="540"/>
        <end position="562"/>
    </location>
</feature>
<dbReference type="InterPro" id="IPR003838">
    <property type="entry name" value="ABC3_permease_C"/>
</dbReference>
<comment type="similarity">
    <text evidence="6">Belongs to the ABC-4 integral membrane protein family.</text>
</comment>
<gene>
    <name evidence="9" type="ORF">VO63_09590</name>
</gene>
<dbReference type="PANTHER" id="PTHR30572:SF4">
    <property type="entry name" value="ABC TRANSPORTER PERMEASE YTRF"/>
    <property type="match status" value="1"/>
</dbReference>
<keyword evidence="5 7" id="KW-0472">Membrane</keyword>
<feature type="transmembrane region" description="Helical" evidence="7">
    <location>
        <begin position="372"/>
        <end position="395"/>
    </location>
</feature>
<evidence type="ECO:0000256" key="5">
    <source>
        <dbReference type="ARBA" id="ARBA00023136"/>
    </source>
</evidence>
<dbReference type="PANTHER" id="PTHR30572">
    <property type="entry name" value="MEMBRANE COMPONENT OF TRANSPORTER-RELATED"/>
    <property type="match status" value="1"/>
</dbReference>
<evidence type="ECO:0000313" key="10">
    <source>
        <dbReference type="Proteomes" id="UP000265325"/>
    </source>
</evidence>